<evidence type="ECO:0000313" key="2">
    <source>
        <dbReference type="EMBL" id="CAI8595629.1"/>
    </source>
</evidence>
<gene>
    <name evidence="2" type="ORF">VFH_I200200</name>
</gene>
<keyword evidence="1" id="KW-0812">Transmembrane</keyword>
<organism evidence="2 3">
    <name type="scientific">Vicia faba</name>
    <name type="common">Broad bean</name>
    <name type="synonym">Faba vulgaris</name>
    <dbReference type="NCBI Taxonomy" id="3906"/>
    <lineage>
        <taxon>Eukaryota</taxon>
        <taxon>Viridiplantae</taxon>
        <taxon>Streptophyta</taxon>
        <taxon>Embryophyta</taxon>
        <taxon>Tracheophyta</taxon>
        <taxon>Spermatophyta</taxon>
        <taxon>Magnoliopsida</taxon>
        <taxon>eudicotyledons</taxon>
        <taxon>Gunneridae</taxon>
        <taxon>Pentapetalae</taxon>
        <taxon>rosids</taxon>
        <taxon>fabids</taxon>
        <taxon>Fabales</taxon>
        <taxon>Fabaceae</taxon>
        <taxon>Papilionoideae</taxon>
        <taxon>50 kb inversion clade</taxon>
        <taxon>NPAAA clade</taxon>
        <taxon>Hologalegina</taxon>
        <taxon>IRL clade</taxon>
        <taxon>Fabeae</taxon>
        <taxon>Vicia</taxon>
    </lineage>
</organism>
<sequence length="160" mass="18804">MVLMKIARPPMPLRRKHHVTPSTAQLFHSRRQITLLRPHCMNMCAWSPNHKDNPRRSSSQFSATRLPSIFFCQPASALISKTTTVFQFHIIRSQICNRCKACDRQTQLRHHLRLPLQSPPTTVHVWDFRTIEVLFHLYSSHFYTCGLLVIFVLIWVEVLF</sequence>
<feature type="transmembrane region" description="Helical" evidence="1">
    <location>
        <begin position="133"/>
        <end position="156"/>
    </location>
</feature>
<evidence type="ECO:0000313" key="3">
    <source>
        <dbReference type="Proteomes" id="UP001157006"/>
    </source>
</evidence>
<keyword evidence="3" id="KW-1185">Reference proteome</keyword>
<dbReference type="AlphaFoldDB" id="A0AAV0ZFJ7"/>
<accession>A0AAV0ZFJ7</accession>
<dbReference type="Proteomes" id="UP001157006">
    <property type="component" value="Chromosome 1S"/>
</dbReference>
<dbReference type="EMBL" id="OX451735">
    <property type="protein sequence ID" value="CAI8595629.1"/>
    <property type="molecule type" value="Genomic_DNA"/>
</dbReference>
<keyword evidence="1" id="KW-1133">Transmembrane helix</keyword>
<reference evidence="2 3" key="1">
    <citation type="submission" date="2023-01" db="EMBL/GenBank/DDBJ databases">
        <authorList>
            <person name="Kreplak J."/>
        </authorList>
    </citation>
    <scope>NUCLEOTIDE SEQUENCE [LARGE SCALE GENOMIC DNA]</scope>
</reference>
<name>A0AAV0ZFJ7_VICFA</name>
<protein>
    <submittedName>
        <fullName evidence="2">Uncharacterized protein</fullName>
    </submittedName>
</protein>
<keyword evidence="1" id="KW-0472">Membrane</keyword>
<evidence type="ECO:0000256" key="1">
    <source>
        <dbReference type="SAM" id="Phobius"/>
    </source>
</evidence>
<proteinExistence type="predicted"/>